<dbReference type="PROSITE" id="PS51186">
    <property type="entry name" value="GNAT"/>
    <property type="match status" value="1"/>
</dbReference>
<dbReference type="PANTHER" id="PTHR43877">
    <property type="entry name" value="AMINOALKYLPHOSPHONATE N-ACETYLTRANSFERASE-RELATED-RELATED"/>
    <property type="match status" value="1"/>
</dbReference>
<comment type="caution">
    <text evidence="4">The sequence shown here is derived from an EMBL/GenBank/DDBJ whole genome shotgun (WGS) entry which is preliminary data.</text>
</comment>
<dbReference type="InterPro" id="IPR000182">
    <property type="entry name" value="GNAT_dom"/>
</dbReference>
<dbReference type="CDD" id="cd04301">
    <property type="entry name" value="NAT_SF"/>
    <property type="match status" value="1"/>
</dbReference>
<dbReference type="InterPro" id="IPR016181">
    <property type="entry name" value="Acyl_CoA_acyltransferase"/>
</dbReference>
<feature type="domain" description="N-acetyltransferase" evidence="3">
    <location>
        <begin position="1"/>
        <end position="165"/>
    </location>
</feature>
<name>A0ABR9B4C3_9BACL</name>
<dbReference type="EMBL" id="JACYTN010000040">
    <property type="protein sequence ID" value="MBD8501164.1"/>
    <property type="molecule type" value="Genomic_DNA"/>
</dbReference>
<keyword evidence="5" id="KW-1185">Reference proteome</keyword>
<dbReference type="InterPro" id="IPR050832">
    <property type="entry name" value="Bact_Acetyltransf"/>
</dbReference>
<evidence type="ECO:0000256" key="1">
    <source>
        <dbReference type="ARBA" id="ARBA00022679"/>
    </source>
</evidence>
<organism evidence="4 5">
    <name type="scientific">Paenibacillus arenosi</name>
    <dbReference type="NCBI Taxonomy" id="2774142"/>
    <lineage>
        <taxon>Bacteria</taxon>
        <taxon>Bacillati</taxon>
        <taxon>Bacillota</taxon>
        <taxon>Bacilli</taxon>
        <taxon>Bacillales</taxon>
        <taxon>Paenibacillaceae</taxon>
        <taxon>Paenibacillus</taxon>
    </lineage>
</organism>
<gene>
    <name evidence="4" type="ORF">IFO66_23085</name>
</gene>
<dbReference type="SUPFAM" id="SSF55729">
    <property type="entry name" value="Acyl-CoA N-acyltransferases (Nat)"/>
    <property type="match status" value="1"/>
</dbReference>
<evidence type="ECO:0000313" key="5">
    <source>
        <dbReference type="Proteomes" id="UP000634529"/>
    </source>
</evidence>
<evidence type="ECO:0000256" key="2">
    <source>
        <dbReference type="ARBA" id="ARBA00023315"/>
    </source>
</evidence>
<keyword evidence="1" id="KW-0808">Transferase</keyword>
<evidence type="ECO:0000259" key="3">
    <source>
        <dbReference type="PROSITE" id="PS51186"/>
    </source>
</evidence>
<sequence>MNIRPVLKEDASHIQTVARQSWNAAYGNIYPQSFIDEFVSKAYSVDSLEQGAERDEQRAERHFYVCEAEGSIIAFAQVMSQEAAGEYELLRIYVQPERQNAGAGRLLLSNFLTTMPHMNKLVAWVEDKNEQGRRFYERSGFTETSQMVEKHEHFETQLIEYTWQR</sequence>
<dbReference type="RefSeq" id="WP_192027372.1">
    <property type="nucleotide sequence ID" value="NZ_JACYTN010000040.1"/>
</dbReference>
<accession>A0ABR9B4C3</accession>
<dbReference type="Proteomes" id="UP000634529">
    <property type="component" value="Unassembled WGS sequence"/>
</dbReference>
<evidence type="ECO:0000313" key="4">
    <source>
        <dbReference type="EMBL" id="MBD8501164.1"/>
    </source>
</evidence>
<reference evidence="4 5" key="1">
    <citation type="submission" date="2020-09" db="EMBL/GenBank/DDBJ databases">
        <title>Paenibacillus sp. CAU 1523 isolated from sand of Haeundae Beach.</title>
        <authorList>
            <person name="Kim W."/>
        </authorList>
    </citation>
    <scope>NUCLEOTIDE SEQUENCE [LARGE SCALE GENOMIC DNA]</scope>
    <source>
        <strain evidence="4 5">CAU 1523</strain>
    </source>
</reference>
<dbReference type="Gene3D" id="3.40.630.30">
    <property type="match status" value="1"/>
</dbReference>
<keyword evidence="2" id="KW-0012">Acyltransferase</keyword>
<protein>
    <submittedName>
        <fullName evidence="4">GNAT family N-acetyltransferase</fullName>
    </submittedName>
</protein>
<dbReference type="Pfam" id="PF00583">
    <property type="entry name" value="Acetyltransf_1"/>
    <property type="match status" value="1"/>
</dbReference>
<proteinExistence type="predicted"/>